<dbReference type="OrthoDB" id="498204at2759"/>
<name>A0A9P9EFN5_9HYPO</name>
<feature type="domain" description="FAD dependent oxidoreductase" evidence="1">
    <location>
        <begin position="8"/>
        <end position="355"/>
    </location>
</feature>
<dbReference type="AlphaFoldDB" id="A0A9P9EFN5"/>
<reference evidence="2" key="1">
    <citation type="journal article" date="2021" name="Nat. Commun.">
        <title>Genetic determinants of endophytism in the Arabidopsis root mycobiome.</title>
        <authorList>
            <person name="Mesny F."/>
            <person name="Miyauchi S."/>
            <person name="Thiergart T."/>
            <person name="Pickel B."/>
            <person name="Atanasova L."/>
            <person name="Karlsson M."/>
            <person name="Huettel B."/>
            <person name="Barry K.W."/>
            <person name="Haridas S."/>
            <person name="Chen C."/>
            <person name="Bauer D."/>
            <person name="Andreopoulos W."/>
            <person name="Pangilinan J."/>
            <person name="LaButti K."/>
            <person name="Riley R."/>
            <person name="Lipzen A."/>
            <person name="Clum A."/>
            <person name="Drula E."/>
            <person name="Henrissat B."/>
            <person name="Kohler A."/>
            <person name="Grigoriev I.V."/>
            <person name="Martin F.M."/>
            <person name="Hacquard S."/>
        </authorList>
    </citation>
    <scope>NUCLEOTIDE SEQUENCE</scope>
    <source>
        <strain evidence="2">MPI-CAGE-AT-0147</strain>
    </source>
</reference>
<dbReference type="PANTHER" id="PTHR13847:SF193">
    <property type="entry name" value="PYRUVATE DEHYDROGENASE PHOSPHATASE REGULATORY SUBUNIT, MITOCHONDRIAL"/>
    <property type="match status" value="1"/>
</dbReference>
<protein>
    <submittedName>
        <fullName evidence="2">FAD dependent oxidoreductase</fullName>
    </submittedName>
</protein>
<sequence>MSDSPQTVLVVGAGIVGSALAHFLSASSPQRKITVVDRSLTTLVGSTGHAPGFVGQFNESEVLTRLAMDTVNEYTKIPGGFSTVGGLEVAYTDSGIDRLKTRRSKAASLGLPGEIVSIQRAVELAPDLVKPSDSGAALHFSTDGTANAGAITSYYQQSAKKFGVQFLERDVARLIVSDGRVTGVEVQHEGIMQELHADKVILATGIWAQDLGKDLNFPIPVFPVGHPYIHGEARKTNSLTSPFVRWPEAHVYARDHGDCYGIGTYNHKPIHYQPTNGTAIGDWVNDFESPLNTAISFLPKPARKEFLSGKSFNGIFSMTPDNMPLAGKVQSVDGLYLAVAVWVTHAAGTAKFITKMLNEQEVDQGSQDALQPERFHGQDFSMLQEQSLCGYNEIYKTVGDEDKRR</sequence>
<gene>
    <name evidence="2" type="ORF">EDB81DRAFT_801853</name>
</gene>
<accession>A0A9P9EFN5</accession>
<dbReference type="Gene3D" id="3.30.9.10">
    <property type="entry name" value="D-Amino Acid Oxidase, subunit A, domain 2"/>
    <property type="match status" value="1"/>
</dbReference>
<dbReference type="EMBL" id="JAGMUV010000013">
    <property type="protein sequence ID" value="KAH7136251.1"/>
    <property type="molecule type" value="Genomic_DNA"/>
</dbReference>
<dbReference type="InterPro" id="IPR006076">
    <property type="entry name" value="FAD-dep_OxRdtase"/>
</dbReference>
<organism evidence="2 3">
    <name type="scientific">Dactylonectria macrodidyma</name>
    <dbReference type="NCBI Taxonomy" id="307937"/>
    <lineage>
        <taxon>Eukaryota</taxon>
        <taxon>Fungi</taxon>
        <taxon>Dikarya</taxon>
        <taxon>Ascomycota</taxon>
        <taxon>Pezizomycotina</taxon>
        <taxon>Sordariomycetes</taxon>
        <taxon>Hypocreomycetidae</taxon>
        <taxon>Hypocreales</taxon>
        <taxon>Nectriaceae</taxon>
        <taxon>Dactylonectria</taxon>
    </lineage>
</organism>
<dbReference type="SUPFAM" id="SSF54373">
    <property type="entry name" value="FAD-linked reductases, C-terminal domain"/>
    <property type="match status" value="1"/>
</dbReference>
<dbReference type="SUPFAM" id="SSF51905">
    <property type="entry name" value="FAD/NAD(P)-binding domain"/>
    <property type="match status" value="1"/>
</dbReference>
<dbReference type="Pfam" id="PF01266">
    <property type="entry name" value="DAO"/>
    <property type="match status" value="1"/>
</dbReference>
<evidence type="ECO:0000313" key="2">
    <source>
        <dbReference type="EMBL" id="KAH7136251.1"/>
    </source>
</evidence>
<comment type="caution">
    <text evidence="2">The sequence shown here is derived from an EMBL/GenBank/DDBJ whole genome shotgun (WGS) entry which is preliminary data.</text>
</comment>
<proteinExistence type="predicted"/>
<dbReference type="InterPro" id="IPR036188">
    <property type="entry name" value="FAD/NAD-bd_sf"/>
</dbReference>
<dbReference type="GO" id="GO:0005739">
    <property type="term" value="C:mitochondrion"/>
    <property type="evidence" value="ECO:0007669"/>
    <property type="project" value="TreeGrafter"/>
</dbReference>
<evidence type="ECO:0000313" key="3">
    <source>
        <dbReference type="Proteomes" id="UP000738349"/>
    </source>
</evidence>
<dbReference type="Gene3D" id="3.50.50.60">
    <property type="entry name" value="FAD/NAD(P)-binding domain"/>
    <property type="match status" value="1"/>
</dbReference>
<keyword evidence="3" id="KW-1185">Reference proteome</keyword>
<dbReference type="PANTHER" id="PTHR13847">
    <property type="entry name" value="SARCOSINE DEHYDROGENASE-RELATED"/>
    <property type="match status" value="1"/>
</dbReference>
<evidence type="ECO:0000259" key="1">
    <source>
        <dbReference type="Pfam" id="PF01266"/>
    </source>
</evidence>
<dbReference type="Proteomes" id="UP000738349">
    <property type="component" value="Unassembled WGS sequence"/>
</dbReference>